<reference evidence="1" key="1">
    <citation type="submission" date="2023-10" db="EMBL/GenBank/DDBJ databases">
        <authorList>
            <person name="Noh H."/>
        </authorList>
    </citation>
    <scope>NUCLEOTIDE SEQUENCE</scope>
    <source>
        <strain evidence="1">DUCC4014</strain>
    </source>
</reference>
<name>A0AAF0Y8B5_9TREE</name>
<sequence>MSVVNGLRLVDLEISHVFTHTESGDSRYTDHAVLHRLSNPNVRRLRTKRRMHRGLVQCLNNNALRGLQTIVMTEADGRQAPQLRDASTWIYCSPSLLSICIGRCTGEPGRRCTCWDEWDRYEFDLRLKRTQKVSFEYGCFKRFWETSAAHRKTTKRTQVAAMNFLALADSSLLPLELWAMVGDFLDDLDALQSKRARELVSVAGVAERTRAMRGLEGVEFVDALEDWLAAEGFSYHPGSIDADDTDSEDGDEGADT</sequence>
<evidence type="ECO:0000313" key="2">
    <source>
        <dbReference type="Proteomes" id="UP000827549"/>
    </source>
</evidence>
<dbReference type="GeneID" id="87808691"/>
<evidence type="ECO:0000313" key="1">
    <source>
        <dbReference type="EMBL" id="WOO81950.1"/>
    </source>
</evidence>
<dbReference type="AlphaFoldDB" id="A0AAF0Y8B5"/>
<accession>A0AAF0Y8B5</accession>
<keyword evidence="2" id="KW-1185">Reference proteome</keyword>
<dbReference type="EMBL" id="CP086717">
    <property type="protein sequence ID" value="WOO81950.1"/>
    <property type="molecule type" value="Genomic_DNA"/>
</dbReference>
<proteinExistence type="predicted"/>
<gene>
    <name evidence="1" type="ORF">LOC62_04G005462</name>
</gene>
<dbReference type="RefSeq" id="XP_062627982.1">
    <property type="nucleotide sequence ID" value="XM_062771998.1"/>
</dbReference>
<organism evidence="1 2">
    <name type="scientific">Vanrija pseudolonga</name>
    <dbReference type="NCBI Taxonomy" id="143232"/>
    <lineage>
        <taxon>Eukaryota</taxon>
        <taxon>Fungi</taxon>
        <taxon>Dikarya</taxon>
        <taxon>Basidiomycota</taxon>
        <taxon>Agaricomycotina</taxon>
        <taxon>Tremellomycetes</taxon>
        <taxon>Trichosporonales</taxon>
        <taxon>Trichosporonaceae</taxon>
        <taxon>Vanrija</taxon>
    </lineage>
</organism>
<dbReference type="Proteomes" id="UP000827549">
    <property type="component" value="Chromosome 4"/>
</dbReference>
<protein>
    <submittedName>
        <fullName evidence="1">Uncharacterized protein</fullName>
    </submittedName>
</protein>